<keyword evidence="3" id="KW-0238">DNA-binding</keyword>
<organism evidence="6 7">
    <name type="scientific">Rhodotorula diobovata</name>
    <dbReference type="NCBI Taxonomy" id="5288"/>
    <lineage>
        <taxon>Eukaryota</taxon>
        <taxon>Fungi</taxon>
        <taxon>Dikarya</taxon>
        <taxon>Basidiomycota</taxon>
        <taxon>Pucciniomycotina</taxon>
        <taxon>Microbotryomycetes</taxon>
        <taxon>Sporidiobolales</taxon>
        <taxon>Sporidiobolaceae</taxon>
        <taxon>Rhodotorula</taxon>
    </lineage>
</organism>
<dbReference type="GO" id="GO:0031297">
    <property type="term" value="P:replication fork processing"/>
    <property type="evidence" value="ECO:0007669"/>
    <property type="project" value="TreeGrafter"/>
</dbReference>
<evidence type="ECO:0000256" key="2">
    <source>
        <dbReference type="ARBA" id="ARBA00022763"/>
    </source>
</evidence>
<dbReference type="GO" id="GO:0003677">
    <property type="term" value="F:DNA binding"/>
    <property type="evidence" value="ECO:0007669"/>
    <property type="project" value="UniProtKB-KW"/>
</dbReference>
<dbReference type="PANTHER" id="PTHR22980:SF0">
    <property type="entry name" value="CENTROMERE PROTEIN S"/>
    <property type="match status" value="1"/>
</dbReference>
<dbReference type="GO" id="GO:0071821">
    <property type="term" value="C:FANCM-MHF complex"/>
    <property type="evidence" value="ECO:0007669"/>
    <property type="project" value="InterPro"/>
</dbReference>
<evidence type="ECO:0000256" key="1">
    <source>
        <dbReference type="ARBA" id="ARBA00006612"/>
    </source>
</evidence>
<dbReference type="InterPro" id="IPR029003">
    <property type="entry name" value="CENP-S/Mhf1"/>
</dbReference>
<keyword evidence="7" id="KW-1185">Reference proteome</keyword>
<dbReference type="Gene3D" id="1.10.20.10">
    <property type="entry name" value="Histone, subunit A"/>
    <property type="match status" value="1"/>
</dbReference>
<feature type="compositionally biased region" description="Basic and acidic residues" evidence="5">
    <location>
        <begin position="144"/>
        <end position="154"/>
    </location>
</feature>
<dbReference type="PANTHER" id="PTHR22980">
    <property type="entry name" value="CORTISTATIN"/>
    <property type="match status" value="1"/>
</dbReference>
<reference evidence="6 7" key="1">
    <citation type="submission" date="2019-03" db="EMBL/GenBank/DDBJ databases">
        <title>Rhodosporidium diobovatum UCD-FST 08-225 genome sequencing, assembly, and annotation.</title>
        <authorList>
            <person name="Fakankun I.U."/>
            <person name="Fristensky B."/>
            <person name="Levin D.B."/>
        </authorList>
    </citation>
    <scope>NUCLEOTIDE SEQUENCE [LARGE SCALE GENOMIC DNA]</scope>
    <source>
        <strain evidence="6 7">UCD-FST 08-225</strain>
    </source>
</reference>
<accession>A0A5C5FY83</accession>
<keyword evidence="2" id="KW-0227">DNA damage</keyword>
<dbReference type="EMBL" id="SOZI01000036">
    <property type="protein sequence ID" value="TNY21820.1"/>
    <property type="molecule type" value="Genomic_DNA"/>
</dbReference>
<dbReference type="CDD" id="cd22919">
    <property type="entry name" value="HFD_CENP-S"/>
    <property type="match status" value="1"/>
</dbReference>
<feature type="compositionally biased region" description="Basic residues" evidence="5">
    <location>
        <begin position="209"/>
        <end position="220"/>
    </location>
</feature>
<keyword evidence="4" id="KW-0234">DNA repair</keyword>
<dbReference type="GO" id="GO:0006281">
    <property type="term" value="P:DNA repair"/>
    <property type="evidence" value="ECO:0007669"/>
    <property type="project" value="UniProtKB-KW"/>
</dbReference>
<comment type="similarity">
    <text evidence="1">Belongs to the TAF9 family. CENP-S/MHF1 subfamily.</text>
</comment>
<dbReference type="GO" id="GO:0003682">
    <property type="term" value="F:chromatin binding"/>
    <property type="evidence" value="ECO:0007669"/>
    <property type="project" value="TreeGrafter"/>
</dbReference>
<proteinExistence type="inferred from homology"/>
<dbReference type="AlphaFoldDB" id="A0A5C5FY83"/>
<dbReference type="GO" id="GO:0000712">
    <property type="term" value="P:resolution of meiotic recombination intermediates"/>
    <property type="evidence" value="ECO:0007669"/>
    <property type="project" value="TreeGrafter"/>
</dbReference>
<evidence type="ECO:0000256" key="5">
    <source>
        <dbReference type="SAM" id="MobiDB-lite"/>
    </source>
</evidence>
<dbReference type="Pfam" id="PF15630">
    <property type="entry name" value="CENP-S"/>
    <property type="match status" value="1"/>
</dbReference>
<dbReference type="OrthoDB" id="1872155at2759"/>
<dbReference type="SUPFAM" id="SSF47113">
    <property type="entry name" value="Histone-fold"/>
    <property type="match status" value="1"/>
</dbReference>
<gene>
    <name evidence="6" type="ORF">DMC30DRAFT_434984</name>
</gene>
<comment type="caution">
    <text evidence="6">The sequence shown here is derived from an EMBL/GenBank/DDBJ whole genome shotgun (WGS) entry which is preliminary data.</text>
</comment>
<dbReference type="GO" id="GO:0046982">
    <property type="term" value="F:protein heterodimerization activity"/>
    <property type="evidence" value="ECO:0007669"/>
    <property type="project" value="InterPro"/>
</dbReference>
<dbReference type="InterPro" id="IPR009072">
    <property type="entry name" value="Histone-fold"/>
</dbReference>
<feature type="region of interest" description="Disordered" evidence="5">
    <location>
        <begin position="116"/>
        <end position="274"/>
    </location>
</feature>
<feature type="compositionally biased region" description="Acidic residues" evidence="5">
    <location>
        <begin position="173"/>
        <end position="195"/>
    </location>
</feature>
<evidence type="ECO:0000256" key="4">
    <source>
        <dbReference type="ARBA" id="ARBA00023204"/>
    </source>
</evidence>
<sequence>MPRATKSTEADEALSKQSLKAAVWYTVTKIAQEEELSLPFAASEHFVATLAEVVFQQALSLGKDLERFAKHAGRLTINADDVKLASRRNEPLYELLTTAAQQHGLTLAELRADTASSKAKGKQVKAPRLATAPPLVPKTTKKKTKDEAKEDKGKSAKAGAKSKGKGKERARDEEEEEAHADEDDEDQLEMSEPEVDLGGGFVKASTLKVSKHSKPTKRKASTIVADSDEEEADAGSDGSGAGGESGDESEEVGAKRRRGAKGDGKGSKRRKTAG</sequence>
<evidence type="ECO:0000313" key="6">
    <source>
        <dbReference type="EMBL" id="TNY21820.1"/>
    </source>
</evidence>
<protein>
    <submittedName>
        <fullName evidence="6">Kinetochore component CENP-S-domain-containing protein</fullName>
    </submittedName>
</protein>
<dbReference type="STRING" id="5288.A0A5C5FY83"/>
<evidence type="ECO:0000256" key="3">
    <source>
        <dbReference type="ARBA" id="ARBA00023125"/>
    </source>
</evidence>
<name>A0A5C5FY83_9BASI</name>
<evidence type="ECO:0000313" key="7">
    <source>
        <dbReference type="Proteomes" id="UP000311382"/>
    </source>
</evidence>
<dbReference type="Proteomes" id="UP000311382">
    <property type="component" value="Unassembled WGS sequence"/>
</dbReference>